<evidence type="ECO:0008006" key="4">
    <source>
        <dbReference type="Google" id="ProtNLM"/>
    </source>
</evidence>
<accession>A0AAX4JY00</accession>
<dbReference type="RefSeq" id="XP_066077049.1">
    <property type="nucleotide sequence ID" value="XM_066220952.1"/>
</dbReference>
<feature type="chain" id="PRO_5043556488" description="Ricin B lectin domain-containing protein" evidence="1">
    <location>
        <begin position="20"/>
        <end position="190"/>
    </location>
</feature>
<evidence type="ECO:0000256" key="1">
    <source>
        <dbReference type="SAM" id="SignalP"/>
    </source>
</evidence>
<dbReference type="InterPro" id="IPR035992">
    <property type="entry name" value="Ricin_B-like_lectins"/>
</dbReference>
<name>A0AAX4JY00_9TREE</name>
<dbReference type="Proteomes" id="UP001355207">
    <property type="component" value="Chromosome 6"/>
</dbReference>
<organism evidence="2 3">
    <name type="scientific">Kwoniella dendrophila CBS 6074</name>
    <dbReference type="NCBI Taxonomy" id="1295534"/>
    <lineage>
        <taxon>Eukaryota</taxon>
        <taxon>Fungi</taxon>
        <taxon>Dikarya</taxon>
        <taxon>Basidiomycota</taxon>
        <taxon>Agaricomycotina</taxon>
        <taxon>Tremellomycetes</taxon>
        <taxon>Tremellales</taxon>
        <taxon>Cryptococcaceae</taxon>
        <taxon>Kwoniella</taxon>
    </lineage>
</organism>
<keyword evidence="3" id="KW-1185">Reference proteome</keyword>
<proteinExistence type="predicted"/>
<dbReference type="EMBL" id="CP144103">
    <property type="protein sequence ID" value="WWC90286.1"/>
    <property type="molecule type" value="Genomic_DNA"/>
</dbReference>
<dbReference type="CDD" id="cd00161">
    <property type="entry name" value="beta-trefoil_Ricin-like"/>
    <property type="match status" value="1"/>
</dbReference>
<dbReference type="SUPFAM" id="SSF50370">
    <property type="entry name" value="Ricin B-like lectins"/>
    <property type="match status" value="1"/>
</dbReference>
<dbReference type="AlphaFoldDB" id="A0AAX4JY00"/>
<gene>
    <name evidence="2" type="ORF">L201_005219</name>
</gene>
<keyword evidence="1" id="KW-0732">Signal</keyword>
<evidence type="ECO:0000313" key="3">
    <source>
        <dbReference type="Proteomes" id="UP001355207"/>
    </source>
</evidence>
<dbReference type="PROSITE" id="PS50231">
    <property type="entry name" value="RICIN_B_LECTIN"/>
    <property type="match status" value="1"/>
</dbReference>
<evidence type="ECO:0000313" key="2">
    <source>
        <dbReference type="EMBL" id="WWC90286.1"/>
    </source>
</evidence>
<sequence length="190" mass="21236">MVLFTSLMVLVITTLSTLGIPTFLDNFNLKRQNASSCRPEVSPNIPYGQVYEDHPIEKGQRIHPYGRPDLCVMVQHGVAGANQLMDIAYCLPYTSPYVSLQLWNITQGISTRVFLQAHPDLCLAVAGPTPRNGARLQTYGCGNTSKKNQLCLDVERDSPITLQQPYDKLQRLQIWSCIEGNPQQEFTILG</sequence>
<protein>
    <recommendedName>
        <fullName evidence="4">Ricin B lectin domain-containing protein</fullName>
    </recommendedName>
</protein>
<reference evidence="2 3" key="1">
    <citation type="submission" date="2024-01" db="EMBL/GenBank/DDBJ databases">
        <title>Comparative genomics of Cryptococcus and Kwoniella reveals pathogenesis evolution and contrasting modes of karyotype evolution via chromosome fusion or intercentromeric recombination.</title>
        <authorList>
            <person name="Coelho M.A."/>
            <person name="David-Palma M."/>
            <person name="Shea T."/>
            <person name="Bowers K."/>
            <person name="McGinley-Smith S."/>
            <person name="Mohammad A.W."/>
            <person name="Gnirke A."/>
            <person name="Yurkov A.M."/>
            <person name="Nowrousian M."/>
            <person name="Sun S."/>
            <person name="Cuomo C.A."/>
            <person name="Heitman J."/>
        </authorList>
    </citation>
    <scope>NUCLEOTIDE SEQUENCE [LARGE SCALE GENOMIC DNA]</scope>
    <source>
        <strain evidence="2 3">CBS 6074</strain>
    </source>
</reference>
<feature type="signal peptide" evidence="1">
    <location>
        <begin position="1"/>
        <end position="19"/>
    </location>
</feature>
<dbReference type="GeneID" id="91095889"/>
<dbReference type="Gene3D" id="2.80.10.50">
    <property type="match status" value="1"/>
</dbReference>